<dbReference type="PANTHER" id="PTHR35800:SF1">
    <property type="entry name" value="RNA-BINDING PROTEIN KHPB"/>
    <property type="match status" value="1"/>
</dbReference>
<dbReference type="SMART" id="SM00393">
    <property type="entry name" value="R3H"/>
    <property type="match status" value="1"/>
</dbReference>
<dbReference type="InterPro" id="IPR001374">
    <property type="entry name" value="R3H_dom"/>
</dbReference>
<proteinExistence type="predicted"/>
<dbReference type="STRING" id="1802505.A3D01_03375"/>
<gene>
    <name evidence="2" type="ORF">A3D01_03375</name>
</gene>
<feature type="domain" description="R3H" evidence="1">
    <location>
        <begin position="102"/>
        <end position="167"/>
    </location>
</feature>
<dbReference type="Proteomes" id="UP000177169">
    <property type="component" value="Unassembled WGS sequence"/>
</dbReference>
<evidence type="ECO:0000313" key="3">
    <source>
        <dbReference type="Proteomes" id="UP000177169"/>
    </source>
</evidence>
<dbReference type="Pfam" id="PF01424">
    <property type="entry name" value="R3H"/>
    <property type="match status" value="1"/>
</dbReference>
<dbReference type="EMBL" id="MGGR01000005">
    <property type="protein sequence ID" value="OGM34555.1"/>
    <property type="molecule type" value="Genomic_DNA"/>
</dbReference>
<organism evidence="2 3">
    <name type="scientific">Candidatus Woesebacteria bacterium RIFCSPHIGHO2_02_FULL_39_13</name>
    <dbReference type="NCBI Taxonomy" id="1802505"/>
    <lineage>
        <taxon>Bacteria</taxon>
        <taxon>Candidatus Woeseibacteriota</taxon>
    </lineage>
</organism>
<name>A0A1F7Z706_9BACT</name>
<dbReference type="InterPro" id="IPR036867">
    <property type="entry name" value="R3H_dom_sf"/>
</dbReference>
<comment type="caution">
    <text evidence="2">The sequence shown here is derived from an EMBL/GenBank/DDBJ whole genome shotgun (WGS) entry which is preliminary data.</text>
</comment>
<dbReference type="GO" id="GO:0003723">
    <property type="term" value="F:RNA binding"/>
    <property type="evidence" value="ECO:0007669"/>
    <property type="project" value="InterPro"/>
</dbReference>
<dbReference type="Gene3D" id="3.30.1370.50">
    <property type="entry name" value="R3H-like domain"/>
    <property type="match status" value="1"/>
</dbReference>
<sequence>MKKSSVKVKKEINKSNNNLDKVIGEVVGELLDLMEIKAGIEVVDDKENSAYLVNIDAPDEAGLLIGNRGRTMLDFQAIVGMIVKRKTGDWYRIIVNIGDWREKENVKLEELAKQAADRAKETGEPQLLYNLTPSQRRTIHVYLSQFNDVETKSEGEGEGRYLIVTAR</sequence>
<dbReference type="PANTHER" id="PTHR35800">
    <property type="entry name" value="PROTEIN JAG"/>
    <property type="match status" value="1"/>
</dbReference>
<reference evidence="2 3" key="1">
    <citation type="journal article" date="2016" name="Nat. Commun.">
        <title>Thousands of microbial genomes shed light on interconnected biogeochemical processes in an aquifer system.</title>
        <authorList>
            <person name="Anantharaman K."/>
            <person name="Brown C.T."/>
            <person name="Hug L.A."/>
            <person name="Sharon I."/>
            <person name="Castelle C.J."/>
            <person name="Probst A.J."/>
            <person name="Thomas B.C."/>
            <person name="Singh A."/>
            <person name="Wilkins M.J."/>
            <person name="Karaoz U."/>
            <person name="Brodie E.L."/>
            <person name="Williams K.H."/>
            <person name="Hubbard S.S."/>
            <person name="Banfield J.F."/>
        </authorList>
    </citation>
    <scope>NUCLEOTIDE SEQUENCE [LARGE SCALE GENOMIC DNA]</scope>
</reference>
<dbReference type="Gene3D" id="3.30.300.20">
    <property type="match status" value="1"/>
</dbReference>
<protein>
    <recommendedName>
        <fullName evidence="1">R3H domain-containing protein</fullName>
    </recommendedName>
</protein>
<evidence type="ECO:0000259" key="1">
    <source>
        <dbReference type="PROSITE" id="PS51061"/>
    </source>
</evidence>
<evidence type="ECO:0000313" key="2">
    <source>
        <dbReference type="EMBL" id="OGM34555.1"/>
    </source>
</evidence>
<dbReference type="SUPFAM" id="SSF82708">
    <property type="entry name" value="R3H domain"/>
    <property type="match status" value="1"/>
</dbReference>
<dbReference type="InterPro" id="IPR038008">
    <property type="entry name" value="Jag_KH"/>
</dbReference>
<dbReference type="InterPro" id="IPR015946">
    <property type="entry name" value="KH_dom-like_a/b"/>
</dbReference>
<dbReference type="CDD" id="cd02644">
    <property type="entry name" value="R3H_jag"/>
    <property type="match status" value="1"/>
</dbReference>
<accession>A0A1F7Z706</accession>
<dbReference type="CDD" id="cd02414">
    <property type="entry name" value="KH-II_Jag"/>
    <property type="match status" value="1"/>
</dbReference>
<dbReference type="InterPro" id="IPR039247">
    <property type="entry name" value="KhpB"/>
</dbReference>
<dbReference type="PROSITE" id="PS51061">
    <property type="entry name" value="R3H"/>
    <property type="match status" value="1"/>
</dbReference>
<dbReference type="AlphaFoldDB" id="A0A1F7Z706"/>
<dbReference type="InterPro" id="IPR034079">
    <property type="entry name" value="R3H_KhpB"/>
</dbReference>